<dbReference type="EMBL" id="SLWS01000008">
    <property type="protein sequence ID" value="TCO55191.1"/>
    <property type="molecule type" value="Genomic_DNA"/>
</dbReference>
<feature type="transmembrane region" description="Helical" evidence="1">
    <location>
        <begin position="173"/>
        <end position="194"/>
    </location>
</feature>
<dbReference type="Pfam" id="PF11361">
    <property type="entry name" value="DUF3159"/>
    <property type="match status" value="1"/>
</dbReference>
<keyword evidence="3" id="KW-1185">Reference proteome</keyword>
<feature type="transmembrane region" description="Helical" evidence="1">
    <location>
        <begin position="99"/>
        <end position="125"/>
    </location>
</feature>
<name>A0A4R2J7R0_9PSEU</name>
<dbReference type="RefSeq" id="WP_132122937.1">
    <property type="nucleotide sequence ID" value="NZ_SLWS01000008.1"/>
</dbReference>
<gene>
    <name evidence="2" type="ORF">EV192_108481</name>
</gene>
<dbReference type="AlphaFoldDB" id="A0A4R2J7R0"/>
<feature type="transmembrane region" description="Helical" evidence="1">
    <location>
        <begin position="68"/>
        <end position="87"/>
    </location>
</feature>
<keyword evidence="1" id="KW-0812">Transmembrane</keyword>
<feature type="transmembrane region" description="Helical" evidence="1">
    <location>
        <begin position="43"/>
        <end position="61"/>
    </location>
</feature>
<organism evidence="2 3">
    <name type="scientific">Actinocrispum wychmicini</name>
    <dbReference type="NCBI Taxonomy" id="1213861"/>
    <lineage>
        <taxon>Bacteria</taxon>
        <taxon>Bacillati</taxon>
        <taxon>Actinomycetota</taxon>
        <taxon>Actinomycetes</taxon>
        <taxon>Pseudonocardiales</taxon>
        <taxon>Pseudonocardiaceae</taxon>
        <taxon>Actinocrispum</taxon>
    </lineage>
</organism>
<dbReference type="Proteomes" id="UP000295680">
    <property type="component" value="Unassembled WGS sequence"/>
</dbReference>
<reference evidence="2 3" key="1">
    <citation type="submission" date="2019-03" db="EMBL/GenBank/DDBJ databases">
        <title>Genomic Encyclopedia of Type Strains, Phase IV (KMG-IV): sequencing the most valuable type-strain genomes for metagenomic binning, comparative biology and taxonomic classification.</title>
        <authorList>
            <person name="Goeker M."/>
        </authorList>
    </citation>
    <scope>NUCLEOTIDE SEQUENCE [LARGE SCALE GENOMIC DNA]</scope>
    <source>
        <strain evidence="2 3">DSM 45934</strain>
    </source>
</reference>
<sequence>MNFGLLTRQSLRLFEMVGGWYTVAEIFTSRIAFLVVYPITGRVMLSALVAVGAVLVFAVVRVCTERKWWQAVGGLVMVAVSALLASSTGRGVDFYLPGLVMPAGAGVVFLVSMVVGWPVIGLIVGAGSGERFGWRRDRARRRRYQLCTALFLAKFVVNVAVVVPLYLAGQVVALGIVETFAGTPALGLCGYVCWRILRTESENS</sequence>
<evidence type="ECO:0000313" key="3">
    <source>
        <dbReference type="Proteomes" id="UP000295680"/>
    </source>
</evidence>
<accession>A0A4R2J7R0</accession>
<dbReference type="InterPro" id="IPR016566">
    <property type="entry name" value="UCP010219"/>
</dbReference>
<keyword evidence="1" id="KW-1133">Transmembrane helix</keyword>
<proteinExistence type="predicted"/>
<feature type="transmembrane region" description="Helical" evidence="1">
    <location>
        <begin position="20"/>
        <end position="37"/>
    </location>
</feature>
<evidence type="ECO:0000313" key="2">
    <source>
        <dbReference type="EMBL" id="TCO55191.1"/>
    </source>
</evidence>
<dbReference type="OrthoDB" id="3529144at2"/>
<evidence type="ECO:0000256" key="1">
    <source>
        <dbReference type="SAM" id="Phobius"/>
    </source>
</evidence>
<feature type="transmembrane region" description="Helical" evidence="1">
    <location>
        <begin position="146"/>
        <end position="167"/>
    </location>
</feature>
<keyword evidence="1" id="KW-0472">Membrane</keyword>
<protein>
    <submittedName>
        <fullName evidence="2">Uncharacterized protein DUF3159</fullName>
    </submittedName>
</protein>
<comment type="caution">
    <text evidence="2">The sequence shown here is derived from an EMBL/GenBank/DDBJ whole genome shotgun (WGS) entry which is preliminary data.</text>
</comment>